<feature type="signal peptide" evidence="2">
    <location>
        <begin position="1"/>
        <end position="23"/>
    </location>
</feature>
<feature type="compositionally biased region" description="Acidic residues" evidence="1">
    <location>
        <begin position="273"/>
        <end position="284"/>
    </location>
</feature>
<reference evidence="3 4" key="1">
    <citation type="journal article" date="2021" name="ISME Commun">
        <title>Automated analysis of genomic sequences facilitates high-throughput and comprehensive description of bacteria.</title>
        <authorList>
            <person name="Hitch T.C.A."/>
        </authorList>
    </citation>
    <scope>NUCLEOTIDE SEQUENCE [LARGE SCALE GENOMIC DNA]</scope>
    <source>
        <strain evidence="3 4">H2_18</strain>
    </source>
</reference>
<evidence type="ECO:0000256" key="1">
    <source>
        <dbReference type="SAM" id="MobiDB-lite"/>
    </source>
</evidence>
<dbReference type="RefSeq" id="WP_117974581.1">
    <property type="nucleotide sequence ID" value="NZ_JAOQJX010000016.1"/>
</dbReference>
<comment type="caution">
    <text evidence="3">The sequence shown here is derived from an EMBL/GenBank/DDBJ whole genome shotgun (WGS) entry which is preliminary data.</text>
</comment>
<organism evidence="3 4">
    <name type="scientific">Faecalicatena acetigenes</name>
    <dbReference type="NCBI Taxonomy" id="2981790"/>
    <lineage>
        <taxon>Bacteria</taxon>
        <taxon>Bacillati</taxon>
        <taxon>Bacillota</taxon>
        <taxon>Clostridia</taxon>
        <taxon>Lachnospirales</taxon>
        <taxon>Lachnospiraceae</taxon>
        <taxon>Faecalicatena</taxon>
    </lineage>
</organism>
<sequence>MKKYGKRVAATGMVAVMTATLLSGCGTKATPENLFKDMSENMKDIKSALCSMNVEASLTDGTDTMGIGMELDVEATKKPEAAHIEGDISIDFSGSSMSTQMEAYSIKEDDTYVSYSMIEDEWSKEEMDESEIDVLSENMFGGFEDMADDFELSEDLTDVEGEECFELKGEIKGESLNGLFDEEMMSSFGLDGVMDEDALEDVTIPCTVEVYKESILPARVNIDMKEVMESMMGETGEDVEVSDFYIEMTYVEYDKVKEIKVPDEAKEAVSGDAADDFDMDEDEGTDKKATPAKQSGKLGDSWDSYTVQINDTVLTLPCEMSELEALGLTLDTSYTPANYMVNTGEYELAYFMDENGNQIMVDALNTSGSALELKDCLVGGISVDDYGLENGGMTVIFPGGIQIGSTVEEVTAAYGACEDVYEGDYMDMYSWYAEDSYYNGCEIDFEAETGLVMSMYMDHHE</sequence>
<protein>
    <recommendedName>
        <fullName evidence="5">Lipoprotein</fullName>
    </recommendedName>
</protein>
<dbReference type="Gene3D" id="2.50.20.20">
    <property type="match status" value="1"/>
</dbReference>
<gene>
    <name evidence="3" type="ORF">OCV51_10790</name>
</gene>
<dbReference type="Proteomes" id="UP001652394">
    <property type="component" value="Unassembled WGS sequence"/>
</dbReference>
<dbReference type="InterPro" id="IPR046720">
    <property type="entry name" value="DUF6612"/>
</dbReference>
<evidence type="ECO:0000256" key="2">
    <source>
        <dbReference type="SAM" id="SignalP"/>
    </source>
</evidence>
<dbReference type="Pfam" id="PF20316">
    <property type="entry name" value="DUF6612"/>
    <property type="match status" value="1"/>
</dbReference>
<feature type="chain" id="PRO_5046270836" description="Lipoprotein" evidence="2">
    <location>
        <begin position="24"/>
        <end position="461"/>
    </location>
</feature>
<keyword evidence="2" id="KW-0732">Signal</keyword>
<evidence type="ECO:0000313" key="3">
    <source>
        <dbReference type="EMBL" id="MCU6748133.1"/>
    </source>
</evidence>
<keyword evidence="4" id="KW-1185">Reference proteome</keyword>
<evidence type="ECO:0008006" key="5">
    <source>
        <dbReference type="Google" id="ProtNLM"/>
    </source>
</evidence>
<evidence type="ECO:0000313" key="4">
    <source>
        <dbReference type="Proteomes" id="UP001652394"/>
    </source>
</evidence>
<dbReference type="EMBL" id="JAOQJX010000016">
    <property type="protein sequence ID" value="MCU6748133.1"/>
    <property type="molecule type" value="Genomic_DNA"/>
</dbReference>
<feature type="region of interest" description="Disordered" evidence="1">
    <location>
        <begin position="264"/>
        <end position="298"/>
    </location>
</feature>
<dbReference type="PROSITE" id="PS51257">
    <property type="entry name" value="PROKAR_LIPOPROTEIN"/>
    <property type="match status" value="1"/>
</dbReference>
<accession>A0ABT2TCW7</accession>
<proteinExistence type="predicted"/>
<name>A0ABT2TCW7_9FIRM</name>